<evidence type="ECO:0000313" key="3">
    <source>
        <dbReference type="Proteomes" id="UP001140172"/>
    </source>
</evidence>
<evidence type="ECO:0000313" key="2">
    <source>
        <dbReference type="EMBL" id="KAJ2779255.1"/>
    </source>
</evidence>
<dbReference type="EMBL" id="JANBUM010000307">
    <property type="protein sequence ID" value="KAJ2779255.1"/>
    <property type="molecule type" value="Genomic_DNA"/>
</dbReference>
<dbReference type="OrthoDB" id="2121319at2759"/>
<proteinExistence type="predicted"/>
<sequence length="533" mass="57677">MAAELRSTNHQSQKTIERLERDHQHTLDELEALHKTHSRLEAQYFAGETELTTLRTKLERAQRTTLALERSLDAASASAEREREAWQKRETELGNELAAAKRKATVQRRQTVSSTPTPAHVHARSASMYAHDLPVPHLVSPLMAARSLARDPPAEPSDASDASEAQVRQLTRRLRESEARVQLAMQQVAGLQTEAQQAAGQLDMMQRKVERLEHAARQLRELNESLREDNESYQVLVHMSTMKGGFALNNARASLDSRTSSSNNVPAEADAHSSVASDEPLSGGLDLASELGQVLALDAAPDGDSLGRHGLPGRVAELEEQNTQLKESLRKTKYERRQLGEENKALSLYVNKILGRILASSDGLEAVLSRDYDPKQKPPATFSTPPQQRQLPASPRMPLVVQTLSPASNRSSSSAASRPPITAFSFAAPGSGDGITSVFVPPMSPTKPASRLVPGDAPPEAPQSPPPYTRRVRSATVAVASGDGRAADPASPTKPVAASATIGNAAGSGTWWKRMSVLRLGSAWSPPEETHAE</sequence>
<feature type="compositionally biased region" description="Low complexity" evidence="1">
    <location>
        <begin position="156"/>
        <end position="165"/>
    </location>
</feature>
<feature type="compositionally biased region" description="Polar residues" evidence="1">
    <location>
        <begin position="256"/>
        <end position="265"/>
    </location>
</feature>
<feature type="compositionally biased region" description="Polar residues" evidence="1">
    <location>
        <begin position="107"/>
        <end position="117"/>
    </location>
</feature>
<feature type="compositionally biased region" description="Pro residues" evidence="1">
    <location>
        <begin position="456"/>
        <end position="468"/>
    </location>
</feature>
<feature type="region of interest" description="Disordered" evidence="1">
    <location>
        <begin position="256"/>
        <end position="282"/>
    </location>
</feature>
<dbReference type="PANTHER" id="PTHR38120">
    <property type="entry name" value="EXPRESSED PROTEIN"/>
    <property type="match status" value="1"/>
</dbReference>
<feature type="region of interest" description="Disordered" evidence="1">
    <location>
        <begin position="371"/>
        <end position="394"/>
    </location>
</feature>
<accession>A0A9W8H560</accession>
<comment type="caution">
    <text evidence="2">The sequence shown here is derived from an EMBL/GenBank/DDBJ whole genome shotgun (WGS) entry which is preliminary data.</text>
</comment>
<dbReference type="PANTHER" id="PTHR38120:SF1">
    <property type="entry name" value="M PROTEIN, SEROTYPE 2.1"/>
    <property type="match status" value="1"/>
</dbReference>
<feature type="region of interest" description="Disordered" evidence="1">
    <location>
        <begin position="437"/>
        <end position="498"/>
    </location>
</feature>
<protein>
    <submittedName>
        <fullName evidence="2">Uncharacterized protein</fullName>
    </submittedName>
</protein>
<dbReference type="Proteomes" id="UP001140172">
    <property type="component" value="Unassembled WGS sequence"/>
</dbReference>
<keyword evidence="3" id="KW-1185">Reference proteome</keyword>
<feature type="region of interest" description="Disordered" evidence="1">
    <location>
        <begin position="148"/>
        <end position="173"/>
    </location>
</feature>
<feature type="region of interest" description="Disordered" evidence="1">
    <location>
        <begin position="98"/>
        <end position="121"/>
    </location>
</feature>
<dbReference type="AlphaFoldDB" id="A0A9W8H560"/>
<evidence type="ECO:0000256" key="1">
    <source>
        <dbReference type="SAM" id="MobiDB-lite"/>
    </source>
</evidence>
<dbReference type="Gene3D" id="1.20.5.170">
    <property type="match status" value="1"/>
</dbReference>
<name>A0A9W8H560_9FUNG</name>
<reference evidence="2" key="1">
    <citation type="submission" date="2022-07" db="EMBL/GenBank/DDBJ databases">
        <title>Phylogenomic reconstructions and comparative analyses of Kickxellomycotina fungi.</title>
        <authorList>
            <person name="Reynolds N.K."/>
            <person name="Stajich J.E."/>
            <person name="Barry K."/>
            <person name="Grigoriev I.V."/>
            <person name="Crous P."/>
            <person name="Smith M.E."/>
        </authorList>
    </citation>
    <scope>NUCLEOTIDE SEQUENCE</scope>
    <source>
        <strain evidence="2">BCRC 34489</strain>
    </source>
</reference>
<feature type="compositionally biased region" description="Polar residues" evidence="1">
    <location>
        <begin position="381"/>
        <end position="391"/>
    </location>
</feature>
<organism evidence="2 3">
    <name type="scientific">Coemansia interrupta</name>
    <dbReference type="NCBI Taxonomy" id="1126814"/>
    <lineage>
        <taxon>Eukaryota</taxon>
        <taxon>Fungi</taxon>
        <taxon>Fungi incertae sedis</taxon>
        <taxon>Zoopagomycota</taxon>
        <taxon>Kickxellomycotina</taxon>
        <taxon>Kickxellomycetes</taxon>
        <taxon>Kickxellales</taxon>
        <taxon>Kickxellaceae</taxon>
        <taxon>Coemansia</taxon>
    </lineage>
</organism>
<feature type="compositionally biased region" description="Polar residues" evidence="1">
    <location>
        <begin position="1"/>
        <end position="14"/>
    </location>
</feature>
<feature type="region of interest" description="Disordered" evidence="1">
    <location>
        <begin position="1"/>
        <end position="20"/>
    </location>
</feature>
<gene>
    <name evidence="2" type="ORF">GGI15_003926</name>
</gene>